<dbReference type="Gene3D" id="1.10.10.60">
    <property type="entry name" value="Homeodomain-like"/>
    <property type="match status" value="1"/>
</dbReference>
<keyword evidence="1" id="KW-0805">Transcription regulation</keyword>
<keyword evidence="6" id="KW-1185">Reference proteome</keyword>
<evidence type="ECO:0000313" key="6">
    <source>
        <dbReference type="Proteomes" id="UP000613030"/>
    </source>
</evidence>
<dbReference type="RefSeq" id="WP_202016143.1">
    <property type="nucleotide sequence ID" value="NZ_JAERRB010000018.1"/>
</dbReference>
<evidence type="ECO:0000313" key="5">
    <source>
        <dbReference type="EMBL" id="MBL0745618.1"/>
    </source>
</evidence>
<sequence>MKMQSFRPHPSVAAFISDIVVLHDGQLANDMVLPLIAKGLPSIVFQTTDHHTAGGIPNRINNLVLYGQNIRPFNLLISGHLTVIAYFLHPHLLHTFFGFHAADVKDMSIDLSGLAPARQLSLKEQLLNEHSLEKRLALLDAFVLKLSERRYLDVNPAIHFATQIIKRSNGLVPLAQIQTEMSISERTFQRLFETHVGLAPKVFSKVCQFHNAFQQIRQKKFTRLSDVAYENGYADQSHLGRVFREFTNLSPKEVASVFWRQ</sequence>
<name>A0ABS1L2E1_9BACT</name>
<keyword evidence="3" id="KW-0804">Transcription</keyword>
<dbReference type="Proteomes" id="UP000613030">
    <property type="component" value="Unassembled WGS sequence"/>
</dbReference>
<dbReference type="InterPro" id="IPR050204">
    <property type="entry name" value="AraC_XylS_family_regulators"/>
</dbReference>
<dbReference type="Pfam" id="PF12833">
    <property type="entry name" value="HTH_18"/>
    <property type="match status" value="1"/>
</dbReference>
<dbReference type="PANTHER" id="PTHR46796">
    <property type="entry name" value="HTH-TYPE TRANSCRIPTIONAL ACTIVATOR RHAS-RELATED"/>
    <property type="match status" value="1"/>
</dbReference>
<accession>A0ABS1L2E1</accession>
<dbReference type="PROSITE" id="PS01124">
    <property type="entry name" value="HTH_ARAC_FAMILY_2"/>
    <property type="match status" value="1"/>
</dbReference>
<reference evidence="5 6" key="1">
    <citation type="submission" date="2021-01" db="EMBL/GenBank/DDBJ databases">
        <title>Chryseolinea sp. Jin1 Genome sequencing and assembly.</title>
        <authorList>
            <person name="Kim I."/>
        </authorList>
    </citation>
    <scope>NUCLEOTIDE SEQUENCE [LARGE SCALE GENOMIC DNA]</scope>
    <source>
        <strain evidence="5 6">Jin1</strain>
    </source>
</reference>
<dbReference type="Pfam" id="PF20240">
    <property type="entry name" value="DUF6597"/>
    <property type="match status" value="1"/>
</dbReference>
<dbReference type="InterPro" id="IPR046532">
    <property type="entry name" value="DUF6597"/>
</dbReference>
<feature type="domain" description="HTH araC/xylS-type" evidence="4">
    <location>
        <begin position="155"/>
        <end position="257"/>
    </location>
</feature>
<evidence type="ECO:0000256" key="3">
    <source>
        <dbReference type="ARBA" id="ARBA00023163"/>
    </source>
</evidence>
<protein>
    <submittedName>
        <fullName evidence="5">AraC family transcriptional regulator</fullName>
    </submittedName>
</protein>
<proteinExistence type="predicted"/>
<evidence type="ECO:0000256" key="2">
    <source>
        <dbReference type="ARBA" id="ARBA00023125"/>
    </source>
</evidence>
<gene>
    <name evidence="5" type="ORF">JI741_30580</name>
</gene>
<keyword evidence="2" id="KW-0238">DNA-binding</keyword>
<dbReference type="SMART" id="SM00342">
    <property type="entry name" value="HTH_ARAC"/>
    <property type="match status" value="1"/>
</dbReference>
<evidence type="ECO:0000259" key="4">
    <source>
        <dbReference type="PROSITE" id="PS01124"/>
    </source>
</evidence>
<dbReference type="InterPro" id="IPR009057">
    <property type="entry name" value="Homeodomain-like_sf"/>
</dbReference>
<dbReference type="InterPro" id="IPR018060">
    <property type="entry name" value="HTH_AraC"/>
</dbReference>
<organism evidence="5 6">
    <name type="scientific">Chryseolinea lacunae</name>
    <dbReference type="NCBI Taxonomy" id="2801331"/>
    <lineage>
        <taxon>Bacteria</taxon>
        <taxon>Pseudomonadati</taxon>
        <taxon>Bacteroidota</taxon>
        <taxon>Cytophagia</taxon>
        <taxon>Cytophagales</taxon>
        <taxon>Fulvivirgaceae</taxon>
        <taxon>Chryseolinea</taxon>
    </lineage>
</organism>
<evidence type="ECO:0000256" key="1">
    <source>
        <dbReference type="ARBA" id="ARBA00023015"/>
    </source>
</evidence>
<comment type="caution">
    <text evidence="5">The sequence shown here is derived from an EMBL/GenBank/DDBJ whole genome shotgun (WGS) entry which is preliminary data.</text>
</comment>
<dbReference type="EMBL" id="JAERRB010000018">
    <property type="protein sequence ID" value="MBL0745618.1"/>
    <property type="molecule type" value="Genomic_DNA"/>
</dbReference>
<dbReference type="SUPFAM" id="SSF46689">
    <property type="entry name" value="Homeodomain-like"/>
    <property type="match status" value="1"/>
</dbReference>